<dbReference type="Gene3D" id="2.160.20.110">
    <property type="match status" value="2"/>
</dbReference>
<comment type="subcellular location">
    <subcellularLocation>
        <location evidence="1">Secreted</location>
    </subcellularLocation>
</comment>
<dbReference type="Gene3D" id="2.160.20.10">
    <property type="entry name" value="Single-stranded right-handed beta-helix, Pectin lyase-like"/>
    <property type="match status" value="1"/>
</dbReference>
<dbReference type="InterPro" id="IPR012334">
    <property type="entry name" value="Pectin_lyas_fold"/>
</dbReference>
<keyword evidence="2" id="KW-0964">Secreted</keyword>
<proteinExistence type="predicted"/>
<feature type="domain" description="Filamentous haemagglutinin FhaB/tRNA nuclease CdiA-like TPS" evidence="4">
    <location>
        <begin position="37"/>
        <end position="152"/>
    </location>
</feature>
<evidence type="ECO:0000256" key="1">
    <source>
        <dbReference type="ARBA" id="ARBA00004613"/>
    </source>
</evidence>
<dbReference type="PANTHER" id="PTHR12338:SF8">
    <property type="entry name" value="HEME_HEMOPEXIN-BINDING PROTEIN"/>
    <property type="match status" value="1"/>
</dbReference>
<dbReference type="SMART" id="SM00912">
    <property type="entry name" value="Haemagg_act"/>
    <property type="match status" value="1"/>
</dbReference>
<keyword evidence="3" id="KW-0732">Signal</keyword>
<dbReference type="EMBL" id="JBHTBU010000001">
    <property type="protein sequence ID" value="MFC7286781.1"/>
    <property type="molecule type" value="Genomic_DNA"/>
</dbReference>
<dbReference type="Proteomes" id="UP001596542">
    <property type="component" value="Unassembled WGS sequence"/>
</dbReference>
<comment type="caution">
    <text evidence="5">The sequence shown here is derived from an EMBL/GenBank/DDBJ whole genome shotgun (WGS) entry which is preliminary data.</text>
</comment>
<dbReference type="Pfam" id="PF05860">
    <property type="entry name" value="TPS"/>
    <property type="match status" value="1"/>
</dbReference>
<evidence type="ECO:0000313" key="6">
    <source>
        <dbReference type="Proteomes" id="UP001596542"/>
    </source>
</evidence>
<gene>
    <name evidence="5" type="ORF">ACFQPC_01915</name>
</gene>
<evidence type="ECO:0000256" key="3">
    <source>
        <dbReference type="ARBA" id="ARBA00022729"/>
    </source>
</evidence>
<sequence>MRPASHTVKNSASARPSAFQHTQLCLAISALLVPVWSFAAPVVGPNGGVSSGTATIVQNGAVTDINQSSNKAVINWQSFSTAPNETVNFNQPNAASITLNRVIGNEQSVLQGALNATGKVFLVNPNGVLISTGATVNTGGFLASTLNITDDDFNKGNYTFKGNGSTTSVTNLGTITVTDGGYVVLMGHLVSNQGAIVATKGTVSLNAGNKVTLNFNGNSLLSVTIDEGALNALVENKQAIYADGGQVILTAKAADELLGSQVNNTGIVQAQTIDDLKGTIEIYAHGGTANIAGKLDASAPTTGDGGFIETSGDVVNIAAGTKVTTLSAQGKTGNWLIDPNDFTIAASGGNMTAADVVSNLATTNFEIKTATMGTAGGNGDIHVNQAISWNTPTILTLNAERNVNINAGITATANSVVVAGMEQHAGLTLVAGNDININAPVVLAGTKAAMSMTYNGDYYIRTKASYSGTVLDANGKPVAKQDTSGGLYGSITLNAADSTLNINGDSYTLIRSISDLEAINNNPTGHYAIVQDLTDTGTRSQAVIAELGTPTTLNYFDANGDFLLDADGNLAPVITPGTPGILAGMGHTIRDLNVDIPTQIRFAGGLFGSVQGGSLVRDLGLLNTKVNAQANDPFGFSPYAGSLAGYVDGTIRGVYAQGGQVTGNPFFSTAGLIGMTDGANISFTFSDISGVQFGLISRLENGGSVNNSHATGNVSRGGLLGYTKGSYVANSYATGDVIGLNNSLALGGLISEYSAEAGRPNMVVNSFATGQVIGGTKLGGLIGAADAGQTILTIKNSYAKGNVTGNFPSSITEAGIGGLVGYFSGGDILIQDSYASGNVTANTAFVDSVGGLVGYLNGSGNGTSLITNSYASGQVNAVFSDDVGGLLGTSVGASVKGSYATGNATGFNNVGGLAGALQKGDVEATYSSGKAVGMKSPFAVDYSVGGLIGRASQANIDPNTYYNADGVKGSLGNAPFFFGGINSSKGLSGTQIADVQHYVNGTIDQVLADRAVQTAARQAQALQQTRIEDAGKLSNSAVSLLQRAATNGAIPSSSINQAPSIDSQIVFADTQSFSADVKSIVVDGVRFNLEEENASKAKGD</sequence>
<dbReference type="NCBIfam" id="TIGR01901">
    <property type="entry name" value="adhes_NPXG"/>
    <property type="match status" value="1"/>
</dbReference>
<dbReference type="InterPro" id="IPR008638">
    <property type="entry name" value="FhaB/CdiA-like_TPS"/>
</dbReference>
<organism evidence="5 6">
    <name type="scientific">Herminiimonas glaciei</name>
    <dbReference type="NCBI Taxonomy" id="523788"/>
    <lineage>
        <taxon>Bacteria</taxon>
        <taxon>Pseudomonadati</taxon>
        <taxon>Pseudomonadota</taxon>
        <taxon>Betaproteobacteria</taxon>
        <taxon>Burkholderiales</taxon>
        <taxon>Oxalobacteraceae</taxon>
        <taxon>Herminiimonas</taxon>
    </lineage>
</organism>
<keyword evidence="6" id="KW-1185">Reference proteome</keyword>
<dbReference type="InterPro" id="IPR050909">
    <property type="entry name" value="Bact_Autotransporter_VF"/>
</dbReference>
<evidence type="ECO:0000259" key="4">
    <source>
        <dbReference type="SMART" id="SM00912"/>
    </source>
</evidence>
<dbReference type="InterPro" id="IPR011050">
    <property type="entry name" value="Pectin_lyase_fold/virulence"/>
</dbReference>
<protein>
    <submittedName>
        <fullName evidence="5">Filamentous hemagglutinin N-terminal domain-containing protein</fullName>
    </submittedName>
</protein>
<reference evidence="6" key="1">
    <citation type="journal article" date="2019" name="Int. J. Syst. Evol. Microbiol.">
        <title>The Global Catalogue of Microorganisms (GCM) 10K type strain sequencing project: providing services to taxonomists for standard genome sequencing and annotation.</title>
        <authorList>
            <consortium name="The Broad Institute Genomics Platform"/>
            <consortium name="The Broad Institute Genome Sequencing Center for Infectious Disease"/>
            <person name="Wu L."/>
            <person name="Ma J."/>
        </authorList>
    </citation>
    <scope>NUCLEOTIDE SEQUENCE [LARGE SCALE GENOMIC DNA]</scope>
    <source>
        <strain evidence="6">KACC 12508</strain>
    </source>
</reference>
<evidence type="ECO:0000256" key="2">
    <source>
        <dbReference type="ARBA" id="ARBA00022525"/>
    </source>
</evidence>
<accession>A0ABW2I724</accession>
<evidence type="ECO:0000313" key="5">
    <source>
        <dbReference type="EMBL" id="MFC7286781.1"/>
    </source>
</evidence>
<dbReference type="RefSeq" id="WP_382269958.1">
    <property type="nucleotide sequence ID" value="NZ_JBHTBU010000001.1"/>
</dbReference>
<dbReference type="PANTHER" id="PTHR12338">
    <property type="entry name" value="AUTOTRANSPORTER"/>
    <property type="match status" value="1"/>
</dbReference>
<dbReference type="SUPFAM" id="SSF51126">
    <property type="entry name" value="Pectin lyase-like"/>
    <property type="match status" value="1"/>
</dbReference>
<name>A0ABW2I724_9BURK</name>